<dbReference type="AlphaFoldDB" id="A0A0K2UM65"/>
<evidence type="ECO:0000313" key="1">
    <source>
        <dbReference type="EMBL" id="CDW38791.1"/>
    </source>
</evidence>
<dbReference type="EMBL" id="HACA01021430">
    <property type="protein sequence ID" value="CDW38791.1"/>
    <property type="molecule type" value="Transcribed_RNA"/>
</dbReference>
<accession>A0A0K2UM65</accession>
<name>A0A0K2UM65_LEPSM</name>
<sequence length="60" mass="6838">MRKQVTICKICIIYKTVDLHSNCDANNVAWSVLLVALSFYLYKLSLNNKVCINSQDGEEN</sequence>
<protein>
    <submittedName>
        <fullName evidence="1">Uncharacterized protein</fullName>
    </submittedName>
</protein>
<proteinExistence type="predicted"/>
<organism evidence="1">
    <name type="scientific">Lepeophtheirus salmonis</name>
    <name type="common">Salmon louse</name>
    <name type="synonym">Caligus salmonis</name>
    <dbReference type="NCBI Taxonomy" id="72036"/>
    <lineage>
        <taxon>Eukaryota</taxon>
        <taxon>Metazoa</taxon>
        <taxon>Ecdysozoa</taxon>
        <taxon>Arthropoda</taxon>
        <taxon>Crustacea</taxon>
        <taxon>Multicrustacea</taxon>
        <taxon>Hexanauplia</taxon>
        <taxon>Copepoda</taxon>
        <taxon>Siphonostomatoida</taxon>
        <taxon>Caligidae</taxon>
        <taxon>Lepeophtheirus</taxon>
    </lineage>
</organism>
<reference evidence="1" key="1">
    <citation type="submission" date="2014-05" db="EMBL/GenBank/DDBJ databases">
        <authorList>
            <person name="Chronopoulou M."/>
        </authorList>
    </citation>
    <scope>NUCLEOTIDE SEQUENCE</scope>
    <source>
        <tissue evidence="1">Whole organism</tissue>
    </source>
</reference>